<gene>
    <name evidence="1" type="ORF">K7X08_003813</name>
</gene>
<proteinExistence type="predicted"/>
<dbReference type="EMBL" id="JAJAGQ010000006">
    <property type="protein sequence ID" value="KAJ8559755.1"/>
    <property type="molecule type" value="Genomic_DNA"/>
</dbReference>
<dbReference type="AlphaFoldDB" id="A0A9Q1RJR3"/>
<dbReference type="Proteomes" id="UP001152561">
    <property type="component" value="Unassembled WGS sequence"/>
</dbReference>
<protein>
    <submittedName>
        <fullName evidence="1">Uncharacterized protein</fullName>
    </submittedName>
</protein>
<organism evidence="1 2">
    <name type="scientific">Anisodus acutangulus</name>
    <dbReference type="NCBI Taxonomy" id="402998"/>
    <lineage>
        <taxon>Eukaryota</taxon>
        <taxon>Viridiplantae</taxon>
        <taxon>Streptophyta</taxon>
        <taxon>Embryophyta</taxon>
        <taxon>Tracheophyta</taxon>
        <taxon>Spermatophyta</taxon>
        <taxon>Magnoliopsida</taxon>
        <taxon>eudicotyledons</taxon>
        <taxon>Gunneridae</taxon>
        <taxon>Pentapetalae</taxon>
        <taxon>asterids</taxon>
        <taxon>lamiids</taxon>
        <taxon>Solanales</taxon>
        <taxon>Solanaceae</taxon>
        <taxon>Solanoideae</taxon>
        <taxon>Hyoscyameae</taxon>
        <taxon>Anisodus</taxon>
    </lineage>
</organism>
<comment type="caution">
    <text evidence="1">The sequence shown here is derived from an EMBL/GenBank/DDBJ whole genome shotgun (WGS) entry which is preliminary data.</text>
</comment>
<evidence type="ECO:0000313" key="2">
    <source>
        <dbReference type="Proteomes" id="UP001152561"/>
    </source>
</evidence>
<keyword evidence="2" id="KW-1185">Reference proteome</keyword>
<reference evidence="2" key="1">
    <citation type="journal article" date="2023" name="Proc. Natl. Acad. Sci. U.S.A.">
        <title>Genomic and structural basis for evolution of tropane alkaloid biosynthesis.</title>
        <authorList>
            <person name="Wanga Y.-J."/>
            <person name="Taina T."/>
            <person name="Yua J.-Y."/>
            <person name="Lia J."/>
            <person name="Xua B."/>
            <person name="Chenc J."/>
            <person name="D'Auriad J.C."/>
            <person name="Huanga J.-P."/>
            <person name="Huanga S.-X."/>
        </authorList>
    </citation>
    <scope>NUCLEOTIDE SEQUENCE [LARGE SCALE GENOMIC DNA]</scope>
    <source>
        <strain evidence="2">cv. KIB-2019</strain>
    </source>
</reference>
<accession>A0A9Q1RJR3</accession>
<sequence length="78" mass="8845">MILTYVVAVEAGSNSYTANIAISQSSEISFCFSNFTRPSTFFRFSAPRYLYRLMCTGEICTASERDRYDKSMRTPGQT</sequence>
<name>A0A9Q1RJR3_9SOLA</name>
<evidence type="ECO:0000313" key="1">
    <source>
        <dbReference type="EMBL" id="KAJ8559755.1"/>
    </source>
</evidence>